<feature type="domain" description="Thioredoxin" evidence="1">
    <location>
        <begin position="7"/>
        <end position="65"/>
    </location>
</feature>
<dbReference type="CDD" id="cd02947">
    <property type="entry name" value="TRX_family"/>
    <property type="match status" value="1"/>
</dbReference>
<accession>A0A9D9E139</accession>
<dbReference type="InterPro" id="IPR036249">
    <property type="entry name" value="Thioredoxin-like_sf"/>
</dbReference>
<sequence>MKPIKLFYQTHCPFCKRAFNYIDELKKRPEYKDIVIETIEETEHPDIADQYDYYYVPTFYIGEEKVHEGGIFPNEVEDVFKKALEA</sequence>
<dbReference type="SUPFAM" id="SSF52833">
    <property type="entry name" value="Thioredoxin-like"/>
    <property type="match status" value="1"/>
</dbReference>
<evidence type="ECO:0000313" key="2">
    <source>
        <dbReference type="EMBL" id="MBO8437567.1"/>
    </source>
</evidence>
<comment type="caution">
    <text evidence="2">The sequence shown here is derived from an EMBL/GenBank/DDBJ whole genome shotgun (WGS) entry which is preliminary data.</text>
</comment>
<dbReference type="AlphaFoldDB" id="A0A9D9E139"/>
<name>A0A9D9E139_9BACT</name>
<evidence type="ECO:0000313" key="3">
    <source>
        <dbReference type="Proteomes" id="UP000823636"/>
    </source>
</evidence>
<gene>
    <name evidence="2" type="ORF">IAC54_01540</name>
</gene>
<dbReference type="Pfam" id="PF00085">
    <property type="entry name" value="Thioredoxin"/>
    <property type="match status" value="1"/>
</dbReference>
<dbReference type="EMBL" id="JADIMW010000014">
    <property type="protein sequence ID" value="MBO8437567.1"/>
    <property type="molecule type" value="Genomic_DNA"/>
</dbReference>
<dbReference type="PROSITE" id="PS00195">
    <property type="entry name" value="GLUTAREDOXIN_1"/>
    <property type="match status" value="1"/>
</dbReference>
<dbReference type="InterPro" id="IPR013766">
    <property type="entry name" value="Thioredoxin_domain"/>
</dbReference>
<reference evidence="2" key="2">
    <citation type="journal article" date="2021" name="PeerJ">
        <title>Extensive microbial diversity within the chicken gut microbiome revealed by metagenomics and culture.</title>
        <authorList>
            <person name="Gilroy R."/>
            <person name="Ravi A."/>
            <person name="Getino M."/>
            <person name="Pursley I."/>
            <person name="Horton D.L."/>
            <person name="Alikhan N.F."/>
            <person name="Baker D."/>
            <person name="Gharbi K."/>
            <person name="Hall N."/>
            <person name="Watson M."/>
            <person name="Adriaenssens E.M."/>
            <person name="Foster-Nyarko E."/>
            <person name="Jarju S."/>
            <person name="Secka A."/>
            <person name="Antonio M."/>
            <person name="Oren A."/>
            <person name="Chaudhuri R.R."/>
            <person name="La Ragione R."/>
            <person name="Hildebrand F."/>
            <person name="Pallen M.J."/>
        </authorList>
    </citation>
    <scope>NUCLEOTIDE SEQUENCE</scope>
    <source>
        <strain evidence="2">G3-4614</strain>
    </source>
</reference>
<dbReference type="InterPro" id="IPR011767">
    <property type="entry name" value="GLR_AS"/>
</dbReference>
<organism evidence="2 3">
    <name type="scientific">Candidatus Caccoplasma merdipullorum</name>
    <dbReference type="NCBI Taxonomy" id="2840718"/>
    <lineage>
        <taxon>Bacteria</taxon>
        <taxon>Pseudomonadati</taxon>
        <taxon>Bacteroidota</taxon>
        <taxon>Bacteroidia</taxon>
        <taxon>Bacteroidales</taxon>
        <taxon>Bacteroidaceae</taxon>
        <taxon>Bacteroidaceae incertae sedis</taxon>
        <taxon>Candidatus Caccoplasma</taxon>
    </lineage>
</organism>
<evidence type="ECO:0000259" key="1">
    <source>
        <dbReference type="Pfam" id="PF00085"/>
    </source>
</evidence>
<reference evidence="2" key="1">
    <citation type="submission" date="2020-10" db="EMBL/GenBank/DDBJ databases">
        <authorList>
            <person name="Gilroy R."/>
        </authorList>
    </citation>
    <scope>NUCLEOTIDE SEQUENCE</scope>
    <source>
        <strain evidence="2">G3-4614</strain>
    </source>
</reference>
<dbReference type="PROSITE" id="PS51354">
    <property type="entry name" value="GLUTAREDOXIN_2"/>
    <property type="match status" value="1"/>
</dbReference>
<protein>
    <submittedName>
        <fullName evidence="2">Thioredoxin family protein</fullName>
    </submittedName>
</protein>
<proteinExistence type="predicted"/>
<dbReference type="Proteomes" id="UP000823636">
    <property type="component" value="Unassembled WGS sequence"/>
</dbReference>
<dbReference type="Gene3D" id="3.40.30.10">
    <property type="entry name" value="Glutaredoxin"/>
    <property type="match status" value="1"/>
</dbReference>